<organism evidence="2">
    <name type="scientific">Arundo donax</name>
    <name type="common">Giant reed</name>
    <name type="synonym">Donax arundinaceus</name>
    <dbReference type="NCBI Taxonomy" id="35708"/>
    <lineage>
        <taxon>Eukaryota</taxon>
        <taxon>Viridiplantae</taxon>
        <taxon>Streptophyta</taxon>
        <taxon>Embryophyta</taxon>
        <taxon>Tracheophyta</taxon>
        <taxon>Spermatophyta</taxon>
        <taxon>Magnoliopsida</taxon>
        <taxon>Liliopsida</taxon>
        <taxon>Poales</taxon>
        <taxon>Poaceae</taxon>
        <taxon>PACMAD clade</taxon>
        <taxon>Arundinoideae</taxon>
        <taxon>Arundineae</taxon>
        <taxon>Arundo</taxon>
    </lineage>
</organism>
<sequence length="70" mass="7306">MEEMAALAKGTTSSTRARFPPAEAPLAPSAFPLLRPPSMGARARARAAPRARLGFASRGGDERGVVTWGV</sequence>
<dbReference type="EMBL" id="GBRH01200707">
    <property type="protein sequence ID" value="JAD97188.1"/>
    <property type="molecule type" value="Transcribed_RNA"/>
</dbReference>
<evidence type="ECO:0000256" key="1">
    <source>
        <dbReference type="SAM" id="MobiDB-lite"/>
    </source>
</evidence>
<accession>A0A0A9EDW7</accession>
<name>A0A0A9EDW7_ARUDO</name>
<feature type="region of interest" description="Disordered" evidence="1">
    <location>
        <begin position="1"/>
        <end position="23"/>
    </location>
</feature>
<dbReference type="AlphaFoldDB" id="A0A0A9EDW7"/>
<reference evidence="2" key="1">
    <citation type="submission" date="2014-09" db="EMBL/GenBank/DDBJ databases">
        <authorList>
            <person name="Magalhaes I.L.F."/>
            <person name="Oliveira U."/>
            <person name="Santos F.R."/>
            <person name="Vidigal T.H.D.A."/>
            <person name="Brescovit A.D."/>
            <person name="Santos A.J."/>
        </authorList>
    </citation>
    <scope>NUCLEOTIDE SEQUENCE</scope>
    <source>
        <tissue evidence="2">Shoot tissue taken approximately 20 cm above the soil surface</tissue>
    </source>
</reference>
<evidence type="ECO:0000313" key="2">
    <source>
        <dbReference type="EMBL" id="JAD97188.1"/>
    </source>
</evidence>
<reference evidence="2" key="2">
    <citation type="journal article" date="2015" name="Data Brief">
        <title>Shoot transcriptome of the giant reed, Arundo donax.</title>
        <authorList>
            <person name="Barrero R.A."/>
            <person name="Guerrero F.D."/>
            <person name="Moolhuijzen P."/>
            <person name="Goolsby J.A."/>
            <person name="Tidwell J."/>
            <person name="Bellgard S.E."/>
            <person name="Bellgard M.I."/>
        </authorList>
    </citation>
    <scope>NUCLEOTIDE SEQUENCE</scope>
    <source>
        <tissue evidence="2">Shoot tissue taken approximately 20 cm above the soil surface</tissue>
    </source>
</reference>
<protein>
    <submittedName>
        <fullName evidence="2">Uncharacterized protein</fullName>
    </submittedName>
</protein>
<proteinExistence type="predicted"/>